<comment type="caution">
    <text evidence="1">The sequence shown here is derived from an EMBL/GenBank/DDBJ whole genome shotgun (WGS) entry which is preliminary data.</text>
</comment>
<dbReference type="PATRIC" id="fig|447.4.peg.3772"/>
<evidence type="ECO:0000313" key="2">
    <source>
        <dbReference type="Proteomes" id="UP000054695"/>
    </source>
</evidence>
<organism evidence="1 2">
    <name type="scientific">Legionella bozemanae</name>
    <name type="common">Fluoribacter bozemanae</name>
    <dbReference type="NCBI Taxonomy" id="447"/>
    <lineage>
        <taxon>Bacteria</taxon>
        <taxon>Pseudomonadati</taxon>
        <taxon>Pseudomonadota</taxon>
        <taxon>Gammaproteobacteria</taxon>
        <taxon>Legionellales</taxon>
        <taxon>Legionellaceae</taxon>
        <taxon>Legionella</taxon>
    </lineage>
</organism>
<proteinExistence type="predicted"/>
<dbReference type="EMBL" id="LNXU01000058">
    <property type="protein sequence ID" value="KTC67707.1"/>
    <property type="molecule type" value="Genomic_DNA"/>
</dbReference>
<name>A0A0W0R9L5_LEGBO</name>
<dbReference type="RefSeq" id="WP_058461026.1">
    <property type="nucleotide sequence ID" value="NZ_CAAAIY010000034.1"/>
</dbReference>
<evidence type="ECO:0000313" key="1">
    <source>
        <dbReference type="EMBL" id="KTC67707.1"/>
    </source>
</evidence>
<gene>
    <name evidence="1" type="ORF">Lboz_3521</name>
</gene>
<dbReference type="InterPro" id="IPR019106">
    <property type="entry name" value="T4SS_TrbC"/>
</dbReference>
<dbReference type="OrthoDB" id="6139428at2"/>
<sequence>MLKKGIIFLLGCFANTVLFASTVSVFISFSMPDALLEQTLKESSRLHIPAYLNGLYHDSMRDTALKVMELSKQIPNLNLAIDPTLFERFEIQQVPALVVEEGNSFDVIYGHLTLKEGLLRIAGHGDAQLSMQDARRISGE</sequence>
<dbReference type="Pfam" id="PF09673">
    <property type="entry name" value="TrbC_Ftype"/>
    <property type="match status" value="1"/>
</dbReference>
<dbReference type="Proteomes" id="UP000054695">
    <property type="component" value="Unassembled WGS sequence"/>
</dbReference>
<dbReference type="InterPro" id="IPR014113">
    <property type="entry name" value="T4SS_TrbC_subgr"/>
</dbReference>
<dbReference type="NCBIfam" id="TIGR02742">
    <property type="entry name" value="TrbC_Ftype"/>
    <property type="match status" value="1"/>
</dbReference>
<accession>A0A0W0R9L5</accession>
<keyword evidence="2" id="KW-1185">Reference proteome</keyword>
<reference evidence="1 2" key="1">
    <citation type="submission" date="2015-11" db="EMBL/GenBank/DDBJ databases">
        <title>Genomic analysis of 38 Legionella species identifies large and diverse effector repertoires.</title>
        <authorList>
            <person name="Burstein D."/>
            <person name="Amaro F."/>
            <person name="Zusman T."/>
            <person name="Lifshitz Z."/>
            <person name="Cohen O."/>
            <person name="Gilbert J.A."/>
            <person name="Pupko T."/>
            <person name="Shuman H.A."/>
            <person name="Segal G."/>
        </authorList>
    </citation>
    <scope>NUCLEOTIDE SEQUENCE [LARGE SCALE GENOMIC DNA]</scope>
    <source>
        <strain evidence="1 2">WIGA</strain>
    </source>
</reference>
<protein>
    <submittedName>
        <fullName evidence="1">Conjugative transfer protein</fullName>
    </submittedName>
</protein>
<dbReference type="AlphaFoldDB" id="A0A0W0R9L5"/>
<dbReference type="STRING" id="447.Lboz_3521"/>